<dbReference type="GO" id="GO:0007094">
    <property type="term" value="P:mitotic spindle assembly checkpoint signaling"/>
    <property type="evidence" value="ECO:0007669"/>
    <property type="project" value="TreeGrafter"/>
</dbReference>
<dbReference type="Gene3D" id="3.30.900.10">
    <property type="entry name" value="HORMA domain"/>
    <property type="match status" value="1"/>
</dbReference>
<gene>
    <name evidence="9" type="primary">MAD2</name>
    <name evidence="9" type="ORF">BG015_008941</name>
</gene>
<protein>
    <submittedName>
        <fullName evidence="9">Mitotic spindle checkpoint component mad2</fullName>
    </submittedName>
</protein>
<dbReference type="SUPFAM" id="SSF56019">
    <property type="entry name" value="The spindle assembly checkpoint protein mad2"/>
    <property type="match status" value="1"/>
</dbReference>
<feature type="compositionally biased region" description="Low complexity" evidence="7">
    <location>
        <begin position="142"/>
        <end position="158"/>
    </location>
</feature>
<evidence type="ECO:0000256" key="2">
    <source>
        <dbReference type="ARBA" id="ARBA00010348"/>
    </source>
</evidence>
<dbReference type="GO" id="GO:0051301">
    <property type="term" value="P:cell division"/>
    <property type="evidence" value="ECO:0007669"/>
    <property type="project" value="UniProtKB-KW"/>
</dbReference>
<keyword evidence="5" id="KW-0539">Nucleus</keyword>
<proteinExistence type="inferred from homology"/>
<dbReference type="GO" id="GO:0005737">
    <property type="term" value="C:cytoplasm"/>
    <property type="evidence" value="ECO:0007669"/>
    <property type="project" value="TreeGrafter"/>
</dbReference>
<dbReference type="InterPro" id="IPR003511">
    <property type="entry name" value="HORMA_dom"/>
</dbReference>
<dbReference type="InterPro" id="IPR045091">
    <property type="entry name" value="Mad2-like"/>
</dbReference>
<reference evidence="9" key="1">
    <citation type="journal article" date="2020" name="Fungal Divers.">
        <title>Resolving the Mortierellaceae phylogeny through synthesis of multi-gene phylogenetics and phylogenomics.</title>
        <authorList>
            <person name="Vandepol N."/>
            <person name="Liber J."/>
            <person name="Desiro A."/>
            <person name="Na H."/>
            <person name="Kennedy M."/>
            <person name="Barry K."/>
            <person name="Grigoriev I.V."/>
            <person name="Miller A.N."/>
            <person name="O'Donnell K."/>
            <person name="Stajich J.E."/>
            <person name="Bonito G."/>
        </authorList>
    </citation>
    <scope>NUCLEOTIDE SEQUENCE</scope>
    <source>
        <strain evidence="9">NRRL 6426</strain>
    </source>
</reference>
<evidence type="ECO:0000256" key="7">
    <source>
        <dbReference type="SAM" id="MobiDB-lite"/>
    </source>
</evidence>
<dbReference type="Pfam" id="PF02301">
    <property type="entry name" value="HORMA"/>
    <property type="match status" value="1"/>
</dbReference>
<keyword evidence="3" id="KW-0132">Cell division</keyword>
<evidence type="ECO:0000256" key="3">
    <source>
        <dbReference type="ARBA" id="ARBA00022618"/>
    </source>
</evidence>
<dbReference type="GO" id="GO:0000776">
    <property type="term" value="C:kinetochore"/>
    <property type="evidence" value="ECO:0007669"/>
    <property type="project" value="TreeGrafter"/>
</dbReference>
<evidence type="ECO:0000256" key="6">
    <source>
        <dbReference type="ARBA" id="ARBA00023306"/>
    </source>
</evidence>
<dbReference type="OrthoDB" id="1806at2759"/>
<dbReference type="PROSITE" id="PS50815">
    <property type="entry name" value="HORMA"/>
    <property type="match status" value="1"/>
</dbReference>
<accession>A0A9P5RW78</accession>
<feature type="domain" description="HORMA" evidence="8">
    <location>
        <begin position="18"/>
        <end position="241"/>
    </location>
</feature>
<dbReference type="EMBL" id="JAAAUQ010000551">
    <property type="protein sequence ID" value="KAF9149277.1"/>
    <property type="molecule type" value="Genomic_DNA"/>
</dbReference>
<dbReference type="InterPro" id="IPR036570">
    <property type="entry name" value="HORMA_dom_sf"/>
</dbReference>
<organism evidence="9 10">
    <name type="scientific">Linnemannia schmuckeri</name>
    <dbReference type="NCBI Taxonomy" id="64567"/>
    <lineage>
        <taxon>Eukaryota</taxon>
        <taxon>Fungi</taxon>
        <taxon>Fungi incertae sedis</taxon>
        <taxon>Mucoromycota</taxon>
        <taxon>Mortierellomycotina</taxon>
        <taxon>Mortierellomycetes</taxon>
        <taxon>Mortierellales</taxon>
        <taxon>Mortierellaceae</taxon>
        <taxon>Linnemannia</taxon>
    </lineage>
</organism>
<evidence type="ECO:0000256" key="1">
    <source>
        <dbReference type="ARBA" id="ARBA00004123"/>
    </source>
</evidence>
<keyword evidence="10" id="KW-1185">Reference proteome</keyword>
<dbReference type="GO" id="GO:0005654">
    <property type="term" value="C:nucleoplasm"/>
    <property type="evidence" value="ECO:0007669"/>
    <property type="project" value="TreeGrafter"/>
</dbReference>
<comment type="subcellular location">
    <subcellularLocation>
        <location evidence="1">Nucleus</location>
    </subcellularLocation>
</comment>
<evidence type="ECO:0000313" key="10">
    <source>
        <dbReference type="Proteomes" id="UP000748756"/>
    </source>
</evidence>
<dbReference type="AlphaFoldDB" id="A0A9P5RW78"/>
<evidence type="ECO:0000259" key="8">
    <source>
        <dbReference type="PROSITE" id="PS50815"/>
    </source>
</evidence>
<dbReference type="PANTHER" id="PTHR11842:SF11">
    <property type="entry name" value="MITOTIC SPINDLE ASSEMBLY CHECKPOINT PROTEIN MAD2A"/>
    <property type="match status" value="1"/>
</dbReference>
<dbReference type="Proteomes" id="UP000748756">
    <property type="component" value="Unassembled WGS sequence"/>
</dbReference>
<evidence type="ECO:0000256" key="5">
    <source>
        <dbReference type="ARBA" id="ARBA00023242"/>
    </source>
</evidence>
<keyword evidence="6" id="KW-0131">Cell cycle</keyword>
<comment type="similarity">
    <text evidence="2">Belongs to the MAD2 family.</text>
</comment>
<dbReference type="PANTHER" id="PTHR11842">
    <property type="entry name" value="MITOTIC SPINDLE ASSEMBLY CHECKPOINT PROTEIN MAD2"/>
    <property type="match status" value="1"/>
</dbReference>
<evidence type="ECO:0000313" key="9">
    <source>
        <dbReference type="EMBL" id="KAF9149277.1"/>
    </source>
</evidence>
<feature type="compositionally biased region" description="Low complexity" evidence="7">
    <location>
        <begin position="117"/>
        <end position="128"/>
    </location>
</feature>
<sequence length="249" mass="28187">MMQQQQRPTNSRNQITLRGSTKIIVEFFEYCINSLLFQRGLYAPEYFKMTKKYGLNMLVTNDPEVKSHMREILKQVEAWLMACKVEKLILAIKSKETMTVLERWQFDIHNTKDQSSTFSAAATTATSTDPFSRPLAGAGQDSTSTTTSSSLPSSSPSKPKLEKTEKEIQTEIQAILRQITASVSFLPMLDEKCTWTILCQTEKDAEVPATWSDADPHLVHNAEQVKLRSFSTNLHKIDALVAYRLSDDL</sequence>
<name>A0A9P5RW78_9FUNG</name>
<keyword evidence="4" id="KW-0498">Mitosis</keyword>
<comment type="caution">
    <text evidence="9">The sequence shown here is derived from an EMBL/GenBank/DDBJ whole genome shotgun (WGS) entry which is preliminary data.</text>
</comment>
<evidence type="ECO:0000256" key="4">
    <source>
        <dbReference type="ARBA" id="ARBA00022776"/>
    </source>
</evidence>
<feature type="region of interest" description="Disordered" evidence="7">
    <location>
        <begin position="117"/>
        <end position="166"/>
    </location>
</feature>